<proteinExistence type="predicted"/>
<feature type="compositionally biased region" description="Low complexity" evidence="1">
    <location>
        <begin position="12"/>
        <end position="24"/>
    </location>
</feature>
<dbReference type="STRING" id="133381.A0A2T9Z8D5"/>
<evidence type="ECO:0000256" key="1">
    <source>
        <dbReference type="SAM" id="MobiDB-lite"/>
    </source>
</evidence>
<dbReference type="OrthoDB" id="2666448at2759"/>
<gene>
    <name evidence="2" type="ORF">BB560_004746</name>
</gene>
<organism evidence="2 3">
    <name type="scientific">Smittium megazygosporum</name>
    <dbReference type="NCBI Taxonomy" id="133381"/>
    <lineage>
        <taxon>Eukaryota</taxon>
        <taxon>Fungi</taxon>
        <taxon>Fungi incertae sedis</taxon>
        <taxon>Zoopagomycota</taxon>
        <taxon>Kickxellomycotina</taxon>
        <taxon>Harpellomycetes</taxon>
        <taxon>Harpellales</taxon>
        <taxon>Legeriomycetaceae</taxon>
        <taxon>Smittium</taxon>
    </lineage>
</organism>
<reference evidence="2 3" key="1">
    <citation type="journal article" date="2018" name="MBio">
        <title>Comparative Genomics Reveals the Core Gene Toolbox for the Fungus-Insect Symbiosis.</title>
        <authorList>
            <person name="Wang Y."/>
            <person name="Stata M."/>
            <person name="Wang W."/>
            <person name="Stajich J.E."/>
            <person name="White M.M."/>
            <person name="Moncalvo J.M."/>
        </authorList>
    </citation>
    <scope>NUCLEOTIDE SEQUENCE [LARGE SCALE GENOMIC DNA]</scope>
    <source>
        <strain evidence="2 3">SC-DP-2</strain>
    </source>
</reference>
<protein>
    <submittedName>
        <fullName evidence="2">Uncharacterized protein</fullName>
    </submittedName>
</protein>
<evidence type="ECO:0000313" key="3">
    <source>
        <dbReference type="Proteomes" id="UP000245609"/>
    </source>
</evidence>
<feature type="compositionally biased region" description="Polar residues" evidence="1">
    <location>
        <begin position="1"/>
        <end position="11"/>
    </location>
</feature>
<name>A0A2T9Z8D5_9FUNG</name>
<dbReference type="AlphaFoldDB" id="A0A2T9Z8D5"/>
<keyword evidence="3" id="KW-1185">Reference proteome</keyword>
<feature type="region of interest" description="Disordered" evidence="1">
    <location>
        <begin position="1"/>
        <end position="31"/>
    </location>
</feature>
<accession>A0A2T9Z8D5</accession>
<dbReference type="EMBL" id="MBFS01001577">
    <property type="protein sequence ID" value="PVV00856.1"/>
    <property type="molecule type" value="Genomic_DNA"/>
</dbReference>
<evidence type="ECO:0000313" key="2">
    <source>
        <dbReference type="EMBL" id="PVV00856.1"/>
    </source>
</evidence>
<comment type="caution">
    <text evidence="2">The sequence shown here is derived from an EMBL/GenBank/DDBJ whole genome shotgun (WGS) entry which is preliminary data.</text>
</comment>
<sequence length="103" mass="11559">MAIVSRNTLIKQTQSTSTCSSSNTKMENSNDKIDSKAVDKDFEVSLPQLENLREGFLSNPKNVLAMRALIRDSYVSVLDNREVGIRTSHVFNNKVKLEGRIKS</sequence>
<dbReference type="Proteomes" id="UP000245609">
    <property type="component" value="Unassembled WGS sequence"/>
</dbReference>